<dbReference type="OrthoDB" id="3061864at2759"/>
<sequence>MLDVTLFCTNSEEGCEILCQILPNLRRISHIVLDTFGSSFSIFNSILEHPIVSTVLFRKYSDLPLGPLPKSLSKIMLEEIMAVFEPQEDPELVSPPFFSNLDECPNRGMKAARLQLLRPHLLDNVHVRKIDGLREVILYMGLLPVSFSWLPTFTAAHPHLEKIEFHDDNKIYFSRRTPFFLSSFVEECRRQDLDKHFCVKHIVLGRTPDSSSNVHEWRVTAMTIVSTFRSTLLIELLSIIASSFSAIRTFNLDFHGHRGSHRIEDLIMAFSRFFDLRYLYLDN</sequence>
<name>A0A0D0B9V3_9AGAR</name>
<dbReference type="HOGENOM" id="CLU_983709_0_0_1"/>
<keyword evidence="2" id="KW-1185">Reference proteome</keyword>
<organism evidence="1 2">
    <name type="scientific">Collybiopsis luxurians FD-317 M1</name>
    <dbReference type="NCBI Taxonomy" id="944289"/>
    <lineage>
        <taxon>Eukaryota</taxon>
        <taxon>Fungi</taxon>
        <taxon>Dikarya</taxon>
        <taxon>Basidiomycota</taxon>
        <taxon>Agaricomycotina</taxon>
        <taxon>Agaricomycetes</taxon>
        <taxon>Agaricomycetidae</taxon>
        <taxon>Agaricales</taxon>
        <taxon>Marasmiineae</taxon>
        <taxon>Omphalotaceae</taxon>
        <taxon>Collybiopsis</taxon>
        <taxon>Collybiopsis luxurians</taxon>
    </lineage>
</organism>
<reference evidence="1 2" key="1">
    <citation type="submission" date="2014-04" db="EMBL/GenBank/DDBJ databases">
        <title>Evolutionary Origins and Diversification of the Mycorrhizal Mutualists.</title>
        <authorList>
            <consortium name="DOE Joint Genome Institute"/>
            <consortium name="Mycorrhizal Genomics Consortium"/>
            <person name="Kohler A."/>
            <person name="Kuo A."/>
            <person name="Nagy L.G."/>
            <person name="Floudas D."/>
            <person name="Copeland A."/>
            <person name="Barry K.W."/>
            <person name="Cichocki N."/>
            <person name="Veneault-Fourrey C."/>
            <person name="LaButti K."/>
            <person name="Lindquist E.A."/>
            <person name="Lipzen A."/>
            <person name="Lundell T."/>
            <person name="Morin E."/>
            <person name="Murat C."/>
            <person name="Riley R."/>
            <person name="Ohm R."/>
            <person name="Sun H."/>
            <person name="Tunlid A."/>
            <person name="Henrissat B."/>
            <person name="Grigoriev I.V."/>
            <person name="Hibbett D.S."/>
            <person name="Martin F."/>
        </authorList>
    </citation>
    <scope>NUCLEOTIDE SEQUENCE [LARGE SCALE GENOMIC DNA]</scope>
    <source>
        <strain evidence="1 2">FD-317 M1</strain>
    </source>
</reference>
<accession>A0A0D0B9V3</accession>
<dbReference type="AlphaFoldDB" id="A0A0D0B9V3"/>
<proteinExistence type="predicted"/>
<dbReference type="EMBL" id="KN834775">
    <property type="protein sequence ID" value="KIK60465.1"/>
    <property type="molecule type" value="Genomic_DNA"/>
</dbReference>
<evidence type="ECO:0000313" key="1">
    <source>
        <dbReference type="EMBL" id="KIK60465.1"/>
    </source>
</evidence>
<gene>
    <name evidence="1" type="ORF">GYMLUDRAFT_97189</name>
</gene>
<evidence type="ECO:0000313" key="2">
    <source>
        <dbReference type="Proteomes" id="UP000053593"/>
    </source>
</evidence>
<protein>
    <submittedName>
        <fullName evidence="1">Uncharacterized protein</fullName>
    </submittedName>
</protein>
<dbReference type="Proteomes" id="UP000053593">
    <property type="component" value="Unassembled WGS sequence"/>
</dbReference>